<keyword evidence="1" id="KW-0472">Membrane</keyword>
<keyword evidence="3" id="KW-1185">Reference proteome</keyword>
<comment type="caution">
    <text evidence="2">The sequence shown here is derived from an EMBL/GenBank/DDBJ whole genome shotgun (WGS) entry which is preliminary data.</text>
</comment>
<feature type="transmembrane region" description="Helical" evidence="1">
    <location>
        <begin position="47"/>
        <end position="68"/>
    </location>
</feature>
<evidence type="ECO:0000313" key="3">
    <source>
        <dbReference type="Proteomes" id="UP000233343"/>
    </source>
</evidence>
<keyword evidence="1" id="KW-0812">Transmembrane</keyword>
<accession>A0A2N0ZKF6</accession>
<feature type="transmembrane region" description="Helical" evidence="1">
    <location>
        <begin position="6"/>
        <end position="26"/>
    </location>
</feature>
<reference evidence="2 3" key="1">
    <citation type="journal article" date="2010" name="Int. J. Syst. Evol. Microbiol.">
        <title>Bacillus horneckiae sp. nov., isolated from a spacecraft-assembly clean room.</title>
        <authorList>
            <person name="Vaishampayan P."/>
            <person name="Probst A."/>
            <person name="Krishnamurthi S."/>
            <person name="Ghosh S."/>
            <person name="Osman S."/>
            <person name="McDowall A."/>
            <person name="Ruckmani A."/>
            <person name="Mayilraj S."/>
            <person name="Venkateswaran K."/>
        </authorList>
    </citation>
    <scope>NUCLEOTIDE SEQUENCE [LARGE SCALE GENOMIC DNA]</scope>
    <source>
        <strain evidence="3">1PO1SC</strain>
    </source>
</reference>
<keyword evidence="1" id="KW-1133">Transmembrane helix</keyword>
<dbReference type="EMBL" id="PISD01000009">
    <property type="protein sequence ID" value="PKG29997.1"/>
    <property type="molecule type" value="Genomic_DNA"/>
</dbReference>
<proteinExistence type="predicted"/>
<gene>
    <name evidence="2" type="ORF">CWS20_05655</name>
</gene>
<dbReference type="AlphaFoldDB" id="A0A2N0ZKF6"/>
<name>A0A2N0ZKF6_9BACI</name>
<dbReference type="Proteomes" id="UP000233343">
    <property type="component" value="Unassembled WGS sequence"/>
</dbReference>
<evidence type="ECO:0000313" key="2">
    <source>
        <dbReference type="EMBL" id="PKG29997.1"/>
    </source>
</evidence>
<evidence type="ECO:0000256" key="1">
    <source>
        <dbReference type="SAM" id="Phobius"/>
    </source>
</evidence>
<organism evidence="2 3">
    <name type="scientific">Cytobacillus horneckiae</name>
    <dbReference type="NCBI Taxonomy" id="549687"/>
    <lineage>
        <taxon>Bacteria</taxon>
        <taxon>Bacillati</taxon>
        <taxon>Bacillota</taxon>
        <taxon>Bacilli</taxon>
        <taxon>Bacillales</taxon>
        <taxon>Bacillaceae</taxon>
        <taxon>Cytobacillus</taxon>
    </lineage>
</organism>
<sequence length="69" mass="7681">MEVKILGLLTFGIISILLSGVFIGAWTEPVRLRSKQAESEEHQRFRTRLAIVFAVIGIFLLLLGGLTLK</sequence>
<protein>
    <submittedName>
        <fullName evidence="2">Uncharacterized protein</fullName>
    </submittedName>
</protein>